<sequence>MEEQKQRLGLILAGLLLGTFVSALDQTIVSTAIGTIVGQLGGLDQFVWVTSAYMATEMAGMPIFGKLSDMYGRKRFFLFGILTFLVGSVLCGTAHSITELAVYRAIQGIGGGALMPIAFTILFDVAPAELMGKFSGLIGAVFGVSSIAGPLLGSFITDHLGWRWVFYVNVPLGLVACALVALAYHESRRHPKETIDWMGILTLVPAVACLMFAMEFGGNRYGWTDGPELALFAGALVCFAAFFLAEARARAPIVDYGMFRYRLFAGSIWVGLFASAAFIVAVVYIPIYVQGVRGGTATNSGLVLLPMMLGSSFAAPIGGQLASRFRYRTIMWVACAILLAGVAGLSTLTPQTPRWLLTVYMILVGLGIGPSFSVLGMASMHHFYAHQRGAASSTVSFIRELGMTVGITVFGALQRDDFAARLKQAFAGMPGAGNGFGAGAGAGAGTGFGGGAGVGGSGGIDPHVILAPEVRAHIPAPVLDRLTSALSASITHTFLWAILLAALAFVFVFWLGAERWQGFADARGAGAGPGGVAKVPGAGEASRT</sequence>
<evidence type="ECO:0000256" key="5">
    <source>
        <dbReference type="ARBA" id="ARBA00022989"/>
    </source>
</evidence>
<comment type="subcellular location">
    <subcellularLocation>
        <location evidence="1">Cell membrane</location>
        <topology evidence="1">Multi-pass membrane protein</topology>
    </subcellularLocation>
</comment>
<evidence type="ECO:0000313" key="9">
    <source>
        <dbReference type="EMBL" id="SFV05141.1"/>
    </source>
</evidence>
<dbReference type="InterPro" id="IPR004638">
    <property type="entry name" value="EmrB-like"/>
</dbReference>
<dbReference type="PRINTS" id="PR01036">
    <property type="entry name" value="TCRTETB"/>
</dbReference>
<keyword evidence="10" id="KW-1185">Reference proteome</keyword>
<evidence type="ECO:0000256" key="6">
    <source>
        <dbReference type="ARBA" id="ARBA00023136"/>
    </source>
</evidence>
<evidence type="ECO:0000256" key="3">
    <source>
        <dbReference type="ARBA" id="ARBA00022475"/>
    </source>
</evidence>
<dbReference type="InterPro" id="IPR020846">
    <property type="entry name" value="MFS_dom"/>
</dbReference>
<feature type="transmembrane region" description="Helical" evidence="7">
    <location>
        <begin position="268"/>
        <end position="289"/>
    </location>
</feature>
<dbReference type="InterPro" id="IPR036259">
    <property type="entry name" value="MFS_trans_sf"/>
</dbReference>
<dbReference type="eggNOG" id="COG0477">
    <property type="taxonomic scope" value="Bacteria"/>
</dbReference>
<feature type="domain" description="Major facilitator superfamily (MFS) profile" evidence="8">
    <location>
        <begin position="11"/>
        <end position="516"/>
    </location>
</feature>
<dbReference type="PANTHER" id="PTHR23501">
    <property type="entry name" value="MAJOR FACILITATOR SUPERFAMILY"/>
    <property type="match status" value="1"/>
</dbReference>
<evidence type="ECO:0000256" key="2">
    <source>
        <dbReference type="ARBA" id="ARBA00022448"/>
    </source>
</evidence>
<feature type="transmembrane region" description="Helical" evidence="7">
    <location>
        <begin position="101"/>
        <end position="122"/>
    </location>
</feature>
<evidence type="ECO:0000256" key="4">
    <source>
        <dbReference type="ARBA" id="ARBA00022692"/>
    </source>
</evidence>
<dbReference type="FunFam" id="1.20.1720.10:FF:000004">
    <property type="entry name" value="EmrB/QacA family drug resistance transporter"/>
    <property type="match status" value="1"/>
</dbReference>
<dbReference type="PANTHER" id="PTHR23501:SF170">
    <property type="entry name" value="MULTIDRUG RESISTANCE PROTEIN 3"/>
    <property type="match status" value="1"/>
</dbReference>
<dbReference type="SUPFAM" id="SSF103473">
    <property type="entry name" value="MFS general substrate transporter"/>
    <property type="match status" value="1"/>
</dbReference>
<feature type="transmembrane region" description="Helical" evidence="7">
    <location>
        <begin position="47"/>
        <end position="64"/>
    </location>
</feature>
<feature type="transmembrane region" description="Helical" evidence="7">
    <location>
        <begin position="229"/>
        <end position="247"/>
    </location>
</feature>
<dbReference type="Gene3D" id="1.20.1250.20">
    <property type="entry name" value="MFS general substrate transporter like domains"/>
    <property type="match status" value="1"/>
</dbReference>
<accession>A0A1I7L621</accession>
<dbReference type="Proteomes" id="UP000183508">
    <property type="component" value="Unassembled WGS sequence"/>
</dbReference>
<dbReference type="GO" id="GO:0005886">
    <property type="term" value="C:plasma membrane"/>
    <property type="evidence" value="ECO:0007669"/>
    <property type="project" value="UniProtKB-SubCell"/>
</dbReference>
<protein>
    <submittedName>
        <fullName evidence="9">Drug resistance transporter, EmrB/QacA subfamily</fullName>
    </submittedName>
</protein>
<keyword evidence="4 7" id="KW-0812">Transmembrane</keyword>
<evidence type="ECO:0000259" key="8">
    <source>
        <dbReference type="PROSITE" id="PS50850"/>
    </source>
</evidence>
<dbReference type="Pfam" id="PF07690">
    <property type="entry name" value="MFS_1"/>
    <property type="match status" value="1"/>
</dbReference>
<keyword evidence="6 7" id="KW-0472">Membrane</keyword>
<dbReference type="GO" id="GO:0022857">
    <property type="term" value="F:transmembrane transporter activity"/>
    <property type="evidence" value="ECO:0007669"/>
    <property type="project" value="InterPro"/>
</dbReference>
<evidence type="ECO:0000313" key="10">
    <source>
        <dbReference type="Proteomes" id="UP000183508"/>
    </source>
</evidence>
<feature type="transmembrane region" description="Helical" evidence="7">
    <location>
        <begin position="330"/>
        <end position="349"/>
    </location>
</feature>
<proteinExistence type="predicted"/>
<dbReference type="PROSITE" id="PS50850">
    <property type="entry name" value="MFS"/>
    <property type="match status" value="1"/>
</dbReference>
<keyword evidence="3" id="KW-1003">Cell membrane</keyword>
<evidence type="ECO:0000256" key="7">
    <source>
        <dbReference type="SAM" id="Phobius"/>
    </source>
</evidence>
<name>A0A1I7L621_9BACL</name>
<feature type="transmembrane region" description="Helical" evidence="7">
    <location>
        <begin position="494"/>
        <end position="513"/>
    </location>
</feature>
<keyword evidence="2" id="KW-0813">Transport</keyword>
<dbReference type="EMBL" id="FPBV01000026">
    <property type="protein sequence ID" value="SFV05141.1"/>
    <property type="molecule type" value="Genomic_DNA"/>
</dbReference>
<dbReference type="CDD" id="cd17502">
    <property type="entry name" value="MFS_Azr1_MDR_like"/>
    <property type="match status" value="1"/>
</dbReference>
<dbReference type="RefSeq" id="WP_074955889.1">
    <property type="nucleotide sequence ID" value="NZ_FPBV01000026.1"/>
</dbReference>
<feature type="transmembrane region" description="Helical" evidence="7">
    <location>
        <begin position="164"/>
        <end position="185"/>
    </location>
</feature>
<dbReference type="AlphaFoldDB" id="A0A1I7L621"/>
<feature type="transmembrane region" description="Helical" evidence="7">
    <location>
        <begin position="134"/>
        <end position="152"/>
    </location>
</feature>
<feature type="transmembrane region" description="Helical" evidence="7">
    <location>
        <begin position="355"/>
        <end position="378"/>
    </location>
</feature>
<dbReference type="OrthoDB" id="146256at2"/>
<reference evidence="10" key="1">
    <citation type="submission" date="2016-10" db="EMBL/GenBank/DDBJ databases">
        <authorList>
            <person name="Varghese N."/>
        </authorList>
    </citation>
    <scope>NUCLEOTIDE SEQUENCE [LARGE SCALE GENOMIC DNA]</scope>
    <source>
        <strain evidence="10">DSM 17980</strain>
    </source>
</reference>
<dbReference type="STRING" id="392015.SAMN05421543_1262"/>
<gene>
    <name evidence="9" type="ORF">SAMN05421543_1262</name>
</gene>
<feature type="transmembrane region" description="Helical" evidence="7">
    <location>
        <begin position="197"/>
        <end position="217"/>
    </location>
</feature>
<evidence type="ECO:0000256" key="1">
    <source>
        <dbReference type="ARBA" id="ARBA00004651"/>
    </source>
</evidence>
<organism evidence="9 10">
    <name type="scientific">Alicyclobacillus macrosporangiidus</name>
    <dbReference type="NCBI Taxonomy" id="392015"/>
    <lineage>
        <taxon>Bacteria</taxon>
        <taxon>Bacillati</taxon>
        <taxon>Bacillota</taxon>
        <taxon>Bacilli</taxon>
        <taxon>Bacillales</taxon>
        <taxon>Alicyclobacillaceae</taxon>
        <taxon>Alicyclobacillus</taxon>
    </lineage>
</organism>
<feature type="transmembrane region" description="Helical" evidence="7">
    <location>
        <begin position="301"/>
        <end position="318"/>
    </location>
</feature>
<dbReference type="InterPro" id="IPR011701">
    <property type="entry name" value="MFS"/>
</dbReference>
<feature type="transmembrane region" description="Helical" evidence="7">
    <location>
        <begin position="76"/>
        <end position="95"/>
    </location>
</feature>
<keyword evidence="5 7" id="KW-1133">Transmembrane helix</keyword>
<dbReference type="Gene3D" id="1.20.1720.10">
    <property type="entry name" value="Multidrug resistance protein D"/>
    <property type="match status" value="1"/>
</dbReference>
<dbReference type="NCBIfam" id="TIGR00711">
    <property type="entry name" value="efflux_EmrB"/>
    <property type="match status" value="1"/>
</dbReference>